<dbReference type="GO" id="GO:0005762">
    <property type="term" value="C:mitochondrial large ribosomal subunit"/>
    <property type="evidence" value="ECO:0007669"/>
    <property type="project" value="TreeGrafter"/>
</dbReference>
<dbReference type="GO" id="GO:0006412">
    <property type="term" value="P:translation"/>
    <property type="evidence" value="ECO:0007669"/>
    <property type="project" value="InterPro"/>
</dbReference>
<evidence type="ECO:0000256" key="3">
    <source>
        <dbReference type="ARBA" id="ARBA00023274"/>
    </source>
</evidence>
<dbReference type="SUPFAM" id="SSF54843">
    <property type="entry name" value="Ribosomal protein L22"/>
    <property type="match status" value="1"/>
</dbReference>
<evidence type="ECO:0000313" key="7">
    <source>
        <dbReference type="Proteomes" id="UP000193986"/>
    </source>
</evidence>
<feature type="compositionally biased region" description="Low complexity" evidence="5">
    <location>
        <begin position="12"/>
        <end position="44"/>
    </location>
</feature>
<dbReference type="InterPro" id="IPR047867">
    <property type="entry name" value="Ribosomal_uL22_bac/org-type"/>
</dbReference>
<proteinExistence type="inferred from homology"/>
<dbReference type="InParanoid" id="A0A1Y2BKT1"/>
<evidence type="ECO:0000313" key="6">
    <source>
        <dbReference type="EMBL" id="ORY35386.1"/>
    </source>
</evidence>
<dbReference type="GO" id="GO:0003735">
    <property type="term" value="F:structural constituent of ribosome"/>
    <property type="evidence" value="ECO:0007669"/>
    <property type="project" value="InterPro"/>
</dbReference>
<sequence>MRRRSDEEEETSTSPTSTSTSGSGSDKPDGTSTDSTESTESIFSEVSKEITQYNKHYRWRGPKEHRFKTAKHKISPRKLNDLGKQIAGLPIDEAILQMQFSEKGASKWIKSTLALARDHAEMKGLRRSRLQVEAAWVNKSRYGQKLLDIKGRGRQGIKRHPYARLCLLLKEGKTRVERAETRFVKDLGKVRSAGLAREDGKLRRQHTKQWAW</sequence>
<evidence type="ECO:0000256" key="4">
    <source>
        <dbReference type="RuleBase" id="RU004005"/>
    </source>
</evidence>
<keyword evidence="7" id="KW-1185">Reference proteome</keyword>
<dbReference type="Gene3D" id="3.90.470.10">
    <property type="entry name" value="Ribosomal protein L22/L17"/>
    <property type="match status" value="1"/>
</dbReference>
<organism evidence="6 7">
    <name type="scientific">Naematelia encephala</name>
    <dbReference type="NCBI Taxonomy" id="71784"/>
    <lineage>
        <taxon>Eukaryota</taxon>
        <taxon>Fungi</taxon>
        <taxon>Dikarya</taxon>
        <taxon>Basidiomycota</taxon>
        <taxon>Agaricomycotina</taxon>
        <taxon>Tremellomycetes</taxon>
        <taxon>Tremellales</taxon>
        <taxon>Naemateliaceae</taxon>
        <taxon>Naematelia</taxon>
    </lineage>
</organism>
<name>A0A1Y2BKT1_9TREE</name>
<reference evidence="6 7" key="1">
    <citation type="submission" date="2016-07" db="EMBL/GenBank/DDBJ databases">
        <title>Pervasive Adenine N6-methylation of Active Genes in Fungi.</title>
        <authorList>
            <consortium name="DOE Joint Genome Institute"/>
            <person name="Mondo S.J."/>
            <person name="Dannebaum R.O."/>
            <person name="Kuo R.C."/>
            <person name="Labutti K."/>
            <person name="Haridas S."/>
            <person name="Kuo A."/>
            <person name="Salamov A."/>
            <person name="Ahrendt S.R."/>
            <person name="Lipzen A."/>
            <person name="Sullivan W."/>
            <person name="Andreopoulos W.B."/>
            <person name="Clum A."/>
            <person name="Lindquist E."/>
            <person name="Daum C."/>
            <person name="Ramamoorthy G.K."/>
            <person name="Gryganskyi A."/>
            <person name="Culley D."/>
            <person name="Magnuson J.K."/>
            <person name="James T.Y."/>
            <person name="O'Malley M.A."/>
            <person name="Stajich J.E."/>
            <person name="Spatafora J.W."/>
            <person name="Visel A."/>
            <person name="Grigoriev I.V."/>
        </authorList>
    </citation>
    <scope>NUCLEOTIDE SEQUENCE [LARGE SCALE GENOMIC DNA]</scope>
    <source>
        <strain evidence="6 7">68-887.2</strain>
    </source>
</reference>
<gene>
    <name evidence="6" type="ORF">BCR39DRAFT_509224</name>
</gene>
<feature type="region of interest" description="Disordered" evidence="5">
    <location>
        <begin position="1"/>
        <end position="44"/>
    </location>
</feature>
<dbReference type="InterPro" id="IPR036394">
    <property type="entry name" value="Ribosomal_uL22_sf"/>
</dbReference>
<keyword evidence="3 4" id="KW-0687">Ribonucleoprotein</keyword>
<comment type="similarity">
    <text evidence="1 4">Belongs to the universal ribosomal protein uL22 family.</text>
</comment>
<dbReference type="EMBL" id="MCFC01000001">
    <property type="protein sequence ID" value="ORY35386.1"/>
    <property type="molecule type" value="Genomic_DNA"/>
</dbReference>
<dbReference type="Proteomes" id="UP000193986">
    <property type="component" value="Unassembled WGS sequence"/>
</dbReference>
<dbReference type="STRING" id="71784.A0A1Y2BKT1"/>
<evidence type="ECO:0000256" key="5">
    <source>
        <dbReference type="SAM" id="MobiDB-lite"/>
    </source>
</evidence>
<protein>
    <submittedName>
        <fullName evidence="6">Ribosomal protein L22/L17</fullName>
    </submittedName>
</protein>
<accession>A0A1Y2BKT1</accession>
<evidence type="ECO:0000256" key="1">
    <source>
        <dbReference type="ARBA" id="ARBA00009451"/>
    </source>
</evidence>
<dbReference type="InterPro" id="IPR001063">
    <property type="entry name" value="Ribosomal_uL22"/>
</dbReference>
<dbReference type="Pfam" id="PF00237">
    <property type="entry name" value="Ribosomal_L22"/>
    <property type="match status" value="1"/>
</dbReference>
<dbReference type="PANTHER" id="PTHR13501:SF8">
    <property type="entry name" value="LARGE RIBOSOMAL SUBUNIT PROTEIN UL22M"/>
    <property type="match status" value="1"/>
</dbReference>
<dbReference type="AlphaFoldDB" id="A0A1Y2BKT1"/>
<evidence type="ECO:0000256" key="2">
    <source>
        <dbReference type="ARBA" id="ARBA00022980"/>
    </source>
</evidence>
<dbReference type="PANTHER" id="PTHR13501">
    <property type="entry name" value="CHLOROPLAST 50S RIBOSOMAL PROTEIN L22-RELATED"/>
    <property type="match status" value="1"/>
</dbReference>
<comment type="caution">
    <text evidence="6">The sequence shown here is derived from an EMBL/GenBank/DDBJ whole genome shotgun (WGS) entry which is preliminary data.</text>
</comment>
<dbReference type="OrthoDB" id="416470at2759"/>
<keyword evidence="2 4" id="KW-0689">Ribosomal protein</keyword>